<keyword evidence="7 9" id="KW-0472">Membrane</keyword>
<evidence type="ECO:0000313" key="11">
    <source>
        <dbReference type="EMBL" id="EED86198.1"/>
    </source>
</evidence>
<feature type="transmembrane region" description="Helical" evidence="9">
    <location>
        <begin position="227"/>
        <end position="252"/>
    </location>
</feature>
<feature type="non-terminal residue" evidence="11">
    <location>
        <position position="420"/>
    </location>
</feature>
<dbReference type="PANTHER" id="PTHR22950:SF458">
    <property type="entry name" value="SODIUM-COUPLED NEUTRAL AMINO ACID TRANSPORTER 11-RELATED"/>
    <property type="match status" value="1"/>
</dbReference>
<keyword evidence="5" id="KW-0029">Amino-acid transport</keyword>
<feature type="domain" description="Amino acid transporter transmembrane" evidence="10">
    <location>
        <begin position="37"/>
        <end position="412"/>
    </location>
</feature>
<evidence type="ECO:0000256" key="7">
    <source>
        <dbReference type="ARBA" id="ARBA00023136"/>
    </source>
</evidence>
<reference evidence="11 12" key="2">
    <citation type="journal article" date="2008" name="Nature">
        <title>The Phaeodactylum genome reveals the evolutionary history of diatom genomes.</title>
        <authorList>
            <person name="Bowler C."/>
            <person name="Allen A.E."/>
            <person name="Badger J.H."/>
            <person name="Grimwood J."/>
            <person name="Jabbari K."/>
            <person name="Kuo A."/>
            <person name="Maheswari U."/>
            <person name="Martens C."/>
            <person name="Maumus F."/>
            <person name="Otillar R.P."/>
            <person name="Rayko E."/>
            <person name="Salamov A."/>
            <person name="Vandepoele K."/>
            <person name="Beszteri B."/>
            <person name="Gruber A."/>
            <person name="Heijde M."/>
            <person name="Katinka M."/>
            <person name="Mock T."/>
            <person name="Valentin K."/>
            <person name="Verret F."/>
            <person name="Berges J.A."/>
            <person name="Brownlee C."/>
            <person name="Cadoret J.P."/>
            <person name="Chiovitti A."/>
            <person name="Choi C.J."/>
            <person name="Coesel S."/>
            <person name="De Martino A."/>
            <person name="Detter J.C."/>
            <person name="Durkin C."/>
            <person name="Falciatore A."/>
            <person name="Fournet J."/>
            <person name="Haruta M."/>
            <person name="Huysman M.J."/>
            <person name="Jenkins B.D."/>
            <person name="Jiroutova K."/>
            <person name="Jorgensen R.E."/>
            <person name="Joubert Y."/>
            <person name="Kaplan A."/>
            <person name="Kroger N."/>
            <person name="Kroth P.G."/>
            <person name="La Roche J."/>
            <person name="Lindquist E."/>
            <person name="Lommer M."/>
            <person name="Martin-Jezequel V."/>
            <person name="Lopez P.J."/>
            <person name="Lucas S."/>
            <person name="Mangogna M."/>
            <person name="McGinnis K."/>
            <person name="Medlin L.K."/>
            <person name="Montsant A."/>
            <person name="Oudot-Le Secq M.P."/>
            <person name="Napoli C."/>
            <person name="Obornik M."/>
            <person name="Parker M.S."/>
            <person name="Petit J.L."/>
            <person name="Porcel B.M."/>
            <person name="Poulsen N."/>
            <person name="Robison M."/>
            <person name="Rychlewski L."/>
            <person name="Rynearson T.A."/>
            <person name="Schmutz J."/>
            <person name="Shapiro H."/>
            <person name="Siaut M."/>
            <person name="Stanley M."/>
            <person name="Sussman M.R."/>
            <person name="Taylor A.R."/>
            <person name="Vardi A."/>
            <person name="von Dassow P."/>
            <person name="Vyverman W."/>
            <person name="Willis A."/>
            <person name="Wyrwicz L.S."/>
            <person name="Rokhsar D.S."/>
            <person name="Weissenbach J."/>
            <person name="Armbrust E.V."/>
            <person name="Green B.R."/>
            <person name="Van de Peer Y."/>
            <person name="Grigoriev I.V."/>
        </authorList>
    </citation>
    <scope>NUCLEOTIDE SEQUENCE [LARGE SCALE GENOMIC DNA]</scope>
    <source>
        <strain evidence="11 12">CCMP1335</strain>
    </source>
</reference>
<feature type="transmembrane region" description="Helical" evidence="9">
    <location>
        <begin position="272"/>
        <end position="291"/>
    </location>
</feature>
<feature type="compositionally biased region" description="Polar residues" evidence="8">
    <location>
        <begin position="7"/>
        <end position="27"/>
    </location>
</feature>
<dbReference type="KEGG" id="tps:THAPSDRAFT_bd463"/>
<comment type="subcellular location">
    <subcellularLocation>
        <location evidence="1">Membrane</location>
        <topology evidence="1">Multi-pass membrane protein</topology>
    </subcellularLocation>
</comment>
<dbReference type="PaxDb" id="35128-Thapsdraft463"/>
<keyword evidence="12" id="KW-1185">Reference proteome</keyword>
<sequence length="420" mass="45208">PLETELTPPSQLQNTPRSAPSSSSNNQLTALSLPKKKSSILGASSNLVNSIVGAGIIGIPYALKMSGLWAGVALLILVAALTDKSLRLLIEQASFHPSLHHLPIHTFEDLASYPFGKFGSGFVLFNMFIMAYGAMVAYLLIIKDTVPTVLGYEHGTHLLERNLILIATSLLVMVPLSMQRDMASLSFTSAISVFADVILVVFIAAFSPIKESIENAGGFGQVLKNDGINSTLFIGLGILSTAMACQHSAFIVANSLENKTRQRWRWVTNQSIGLSAILCAILGICGYLGFLGETQGDVLNNFSLESLEANAARVLLAFTMLFTYPMESFVARHVLIMLIHNGDMDARGGFTLENERGLLCMNRRQTWTVTVYLMTLIPALIFSDIGPVLSLTGAVGGSCISYIGPGLVYLGVNGEAFLVR</sequence>
<feature type="transmembrane region" description="Helical" evidence="9">
    <location>
        <begin position="366"/>
        <end position="382"/>
    </location>
</feature>
<keyword evidence="3" id="KW-0813">Transport</keyword>
<proteinExistence type="inferred from homology"/>
<feature type="transmembrane region" description="Helical" evidence="9">
    <location>
        <begin position="122"/>
        <end position="142"/>
    </location>
</feature>
<dbReference type="FunCoup" id="B8LEP6">
    <property type="interactions" value="2"/>
</dbReference>
<dbReference type="GO" id="GO:0015179">
    <property type="term" value="F:L-amino acid transmembrane transporter activity"/>
    <property type="evidence" value="ECO:0000318"/>
    <property type="project" value="GO_Central"/>
</dbReference>
<dbReference type="InParanoid" id="B8LEP6"/>
<dbReference type="GO" id="GO:0003333">
    <property type="term" value="P:amino acid transmembrane transport"/>
    <property type="evidence" value="ECO:0000318"/>
    <property type="project" value="GO_Central"/>
</dbReference>
<reference evidence="11 12" key="1">
    <citation type="journal article" date="2004" name="Science">
        <title>The genome of the diatom Thalassiosira pseudonana: ecology, evolution, and metabolism.</title>
        <authorList>
            <person name="Armbrust E.V."/>
            <person name="Berges J.A."/>
            <person name="Bowler C."/>
            <person name="Green B.R."/>
            <person name="Martinez D."/>
            <person name="Putnam N.H."/>
            <person name="Zhou S."/>
            <person name="Allen A.E."/>
            <person name="Apt K.E."/>
            <person name="Bechner M."/>
            <person name="Brzezinski M.A."/>
            <person name="Chaal B.K."/>
            <person name="Chiovitti A."/>
            <person name="Davis A.K."/>
            <person name="Demarest M.S."/>
            <person name="Detter J.C."/>
            <person name="Glavina T."/>
            <person name="Goodstein D."/>
            <person name="Hadi M.Z."/>
            <person name="Hellsten U."/>
            <person name="Hildebrand M."/>
            <person name="Jenkins B.D."/>
            <person name="Jurka J."/>
            <person name="Kapitonov V.V."/>
            <person name="Kroger N."/>
            <person name="Lau W.W."/>
            <person name="Lane T.W."/>
            <person name="Larimer F.W."/>
            <person name="Lippmeier J.C."/>
            <person name="Lucas S."/>
            <person name="Medina M."/>
            <person name="Montsant A."/>
            <person name="Obornik M."/>
            <person name="Parker M.S."/>
            <person name="Palenik B."/>
            <person name="Pazour G.J."/>
            <person name="Richardson P.M."/>
            <person name="Rynearson T.A."/>
            <person name="Saito M.A."/>
            <person name="Schwartz D.C."/>
            <person name="Thamatrakoln K."/>
            <person name="Valentin K."/>
            <person name="Vardi A."/>
            <person name="Wilkerson F.P."/>
            <person name="Rokhsar D.S."/>
        </authorList>
    </citation>
    <scope>NUCLEOTIDE SEQUENCE [LARGE SCALE GENOMIC DNA]</scope>
    <source>
        <strain evidence="11 12">CCMP1335</strain>
    </source>
</reference>
<evidence type="ECO:0000256" key="5">
    <source>
        <dbReference type="ARBA" id="ARBA00022970"/>
    </source>
</evidence>
<comment type="similarity">
    <text evidence="2">Belongs to the amino acid/polyamine transporter 2 family.</text>
</comment>
<evidence type="ECO:0000256" key="8">
    <source>
        <dbReference type="SAM" id="MobiDB-lite"/>
    </source>
</evidence>
<protein>
    <submittedName>
        <fullName evidence="11">Amino acid/polyamine transporter</fullName>
    </submittedName>
</protein>
<dbReference type="EMBL" id="DS999445">
    <property type="protein sequence ID" value="EED86198.1"/>
    <property type="molecule type" value="Genomic_DNA"/>
</dbReference>
<gene>
    <name evidence="11" type="ORF">THAPSDRAFT_bd463</name>
</gene>
<dbReference type="HOGENOM" id="CLU_009020_4_2_1"/>
<dbReference type="OMA" id="TAMACQH"/>
<dbReference type="GO" id="GO:0016020">
    <property type="term" value="C:membrane"/>
    <property type="evidence" value="ECO:0000318"/>
    <property type="project" value="GO_Central"/>
</dbReference>
<feature type="transmembrane region" description="Helical" evidence="9">
    <location>
        <begin position="185"/>
        <end position="207"/>
    </location>
</feature>
<dbReference type="eggNOG" id="KOG1305">
    <property type="taxonomic scope" value="Eukaryota"/>
</dbReference>
<evidence type="ECO:0000256" key="9">
    <source>
        <dbReference type="SAM" id="Phobius"/>
    </source>
</evidence>
<organism evidence="11 12">
    <name type="scientific">Thalassiosira pseudonana</name>
    <name type="common">Marine diatom</name>
    <name type="synonym">Cyclotella nana</name>
    <dbReference type="NCBI Taxonomy" id="35128"/>
    <lineage>
        <taxon>Eukaryota</taxon>
        <taxon>Sar</taxon>
        <taxon>Stramenopiles</taxon>
        <taxon>Ochrophyta</taxon>
        <taxon>Bacillariophyta</taxon>
        <taxon>Coscinodiscophyceae</taxon>
        <taxon>Thalassiosirophycidae</taxon>
        <taxon>Thalassiosirales</taxon>
        <taxon>Thalassiosiraceae</taxon>
        <taxon>Thalassiosira</taxon>
    </lineage>
</organism>
<evidence type="ECO:0000256" key="3">
    <source>
        <dbReference type="ARBA" id="ARBA00022448"/>
    </source>
</evidence>
<keyword evidence="4 9" id="KW-0812">Transmembrane</keyword>
<evidence type="ECO:0000256" key="6">
    <source>
        <dbReference type="ARBA" id="ARBA00022989"/>
    </source>
</evidence>
<dbReference type="GeneID" id="7446081"/>
<evidence type="ECO:0000256" key="4">
    <source>
        <dbReference type="ARBA" id="ARBA00022692"/>
    </source>
</evidence>
<dbReference type="RefSeq" id="XP_002297498.1">
    <property type="nucleotide sequence ID" value="XM_002297462.1"/>
</dbReference>
<name>B8LEP6_THAPS</name>
<dbReference type="Proteomes" id="UP000001449">
    <property type="component" value="Unassembled WGS sequence"/>
</dbReference>
<keyword evidence="6 9" id="KW-1133">Transmembrane helix</keyword>
<feature type="non-terminal residue" evidence="11">
    <location>
        <position position="1"/>
    </location>
</feature>
<accession>B8LEP6</accession>
<feature type="transmembrane region" description="Helical" evidence="9">
    <location>
        <begin position="311"/>
        <end position="330"/>
    </location>
</feature>
<dbReference type="STRING" id="35128.B8LEP6"/>
<evidence type="ECO:0000256" key="2">
    <source>
        <dbReference type="ARBA" id="ARBA00008066"/>
    </source>
</evidence>
<evidence type="ECO:0000259" key="10">
    <source>
        <dbReference type="Pfam" id="PF01490"/>
    </source>
</evidence>
<feature type="region of interest" description="Disordered" evidence="8">
    <location>
        <begin position="1"/>
        <end position="27"/>
    </location>
</feature>
<evidence type="ECO:0000313" key="12">
    <source>
        <dbReference type="Proteomes" id="UP000001449"/>
    </source>
</evidence>
<dbReference type="InterPro" id="IPR013057">
    <property type="entry name" value="AA_transpt_TM"/>
</dbReference>
<dbReference type="PANTHER" id="PTHR22950">
    <property type="entry name" value="AMINO ACID TRANSPORTER"/>
    <property type="match status" value="1"/>
</dbReference>
<feature type="transmembrane region" description="Helical" evidence="9">
    <location>
        <begin position="388"/>
        <end position="412"/>
    </location>
</feature>
<evidence type="ECO:0000256" key="1">
    <source>
        <dbReference type="ARBA" id="ARBA00004141"/>
    </source>
</evidence>
<dbReference type="AlphaFoldDB" id="B8LEP6"/>
<feature type="transmembrane region" description="Helical" evidence="9">
    <location>
        <begin position="162"/>
        <end position="178"/>
    </location>
</feature>
<dbReference type="Pfam" id="PF01490">
    <property type="entry name" value="Aa_trans"/>
    <property type="match status" value="1"/>
</dbReference>